<comment type="pathway">
    <text evidence="2 9">Amino-acid biosynthesis; L-histidine biosynthesis; L-histidine from 5-phospho-alpha-D-ribose 1-diphosphate: step 7/9.</text>
</comment>
<dbReference type="KEGG" id="vcw:GJQ55_11110"/>
<evidence type="ECO:0000256" key="2">
    <source>
        <dbReference type="ARBA" id="ARBA00005011"/>
    </source>
</evidence>
<dbReference type="EC" id="2.6.1.9" evidence="9"/>
<keyword evidence="7 9" id="KW-0663">Pyridoxal phosphate</keyword>
<dbReference type="Proteomes" id="UP000596074">
    <property type="component" value="Chromosome"/>
</dbReference>
<evidence type="ECO:0000256" key="1">
    <source>
        <dbReference type="ARBA" id="ARBA00001933"/>
    </source>
</evidence>
<dbReference type="Pfam" id="PF00155">
    <property type="entry name" value="Aminotran_1_2"/>
    <property type="match status" value="1"/>
</dbReference>
<keyword evidence="12" id="KW-1185">Reference proteome</keyword>
<name>A0A9X7UZT5_9GAMM</name>
<dbReference type="NCBIfam" id="TIGR01141">
    <property type="entry name" value="hisC"/>
    <property type="match status" value="1"/>
</dbReference>
<dbReference type="InterPro" id="IPR005861">
    <property type="entry name" value="HisP_aminotrans"/>
</dbReference>
<comment type="subunit">
    <text evidence="4 9">Homodimer.</text>
</comment>
<reference evidence="11 12" key="1">
    <citation type="submission" date="2019-11" db="EMBL/GenBank/DDBJ databases">
        <title>Venatorbacter sp. nov. a predator of Campylobacter and other Gram-negative bacteria.</title>
        <authorList>
            <person name="Saeedi A."/>
            <person name="Cummings N.J."/>
            <person name="Connerton I.F."/>
            <person name="Connerton P.L."/>
        </authorList>
    </citation>
    <scope>NUCLEOTIDE SEQUENCE [LARGE SCALE GENOMIC DNA]</scope>
    <source>
        <strain evidence="11">XL5</strain>
    </source>
</reference>
<dbReference type="PANTHER" id="PTHR43643">
    <property type="entry name" value="HISTIDINOL-PHOSPHATE AMINOTRANSFERASE 2"/>
    <property type="match status" value="1"/>
</dbReference>
<evidence type="ECO:0000256" key="3">
    <source>
        <dbReference type="ARBA" id="ARBA00007970"/>
    </source>
</evidence>
<dbReference type="RefSeq" id="WP_228345047.1">
    <property type="nucleotide sequence ID" value="NZ_CP046056.1"/>
</dbReference>
<evidence type="ECO:0000256" key="6">
    <source>
        <dbReference type="ARBA" id="ARBA00022679"/>
    </source>
</evidence>
<gene>
    <name evidence="9" type="primary">hisC</name>
    <name evidence="11" type="ORF">GJQ55_11110</name>
</gene>
<keyword evidence="9" id="KW-0368">Histidine biosynthesis</keyword>
<dbReference type="PANTHER" id="PTHR43643:SF3">
    <property type="entry name" value="HISTIDINOL-PHOSPHATE AMINOTRANSFERASE"/>
    <property type="match status" value="1"/>
</dbReference>
<dbReference type="SUPFAM" id="SSF53383">
    <property type="entry name" value="PLP-dependent transferases"/>
    <property type="match status" value="1"/>
</dbReference>
<proteinExistence type="inferred from homology"/>
<accession>A0A9X7UZT5</accession>
<protein>
    <recommendedName>
        <fullName evidence="9">Histidinol-phosphate aminotransferase</fullName>
        <ecNumber evidence="9">2.6.1.9</ecNumber>
    </recommendedName>
    <alternativeName>
        <fullName evidence="9">Imidazole acetol-phosphate transaminase</fullName>
    </alternativeName>
</protein>
<dbReference type="Gene3D" id="3.90.1150.10">
    <property type="entry name" value="Aspartate Aminotransferase, domain 1"/>
    <property type="match status" value="1"/>
</dbReference>
<dbReference type="InterPro" id="IPR050106">
    <property type="entry name" value="HistidinolP_aminotransfase"/>
</dbReference>
<dbReference type="InterPro" id="IPR015422">
    <property type="entry name" value="PyrdxlP-dep_Trfase_small"/>
</dbReference>
<evidence type="ECO:0000259" key="10">
    <source>
        <dbReference type="Pfam" id="PF00155"/>
    </source>
</evidence>
<dbReference type="InterPro" id="IPR004839">
    <property type="entry name" value="Aminotransferase_I/II_large"/>
</dbReference>
<dbReference type="CDD" id="cd00609">
    <property type="entry name" value="AAT_like"/>
    <property type="match status" value="1"/>
</dbReference>
<dbReference type="AlphaFoldDB" id="A0A9X7UZT5"/>
<evidence type="ECO:0000256" key="7">
    <source>
        <dbReference type="ARBA" id="ARBA00022898"/>
    </source>
</evidence>
<evidence type="ECO:0000256" key="4">
    <source>
        <dbReference type="ARBA" id="ARBA00011738"/>
    </source>
</evidence>
<keyword evidence="6 9" id="KW-0808">Transferase</keyword>
<dbReference type="GO" id="GO:0030170">
    <property type="term" value="F:pyridoxal phosphate binding"/>
    <property type="evidence" value="ECO:0007669"/>
    <property type="project" value="InterPro"/>
</dbReference>
<evidence type="ECO:0000256" key="5">
    <source>
        <dbReference type="ARBA" id="ARBA00022576"/>
    </source>
</evidence>
<feature type="domain" description="Aminotransferase class I/classII large" evidence="10">
    <location>
        <begin position="26"/>
        <end position="351"/>
    </location>
</feature>
<dbReference type="GO" id="GO:0000105">
    <property type="term" value="P:L-histidine biosynthetic process"/>
    <property type="evidence" value="ECO:0007669"/>
    <property type="project" value="UniProtKB-UniRule"/>
</dbReference>
<keyword evidence="5 9" id="KW-0032">Aminotransferase</keyword>
<keyword evidence="9" id="KW-0028">Amino-acid biosynthesis</keyword>
<evidence type="ECO:0000313" key="12">
    <source>
        <dbReference type="Proteomes" id="UP000596074"/>
    </source>
</evidence>
<comment type="catalytic activity">
    <reaction evidence="8 9">
        <text>L-histidinol phosphate + 2-oxoglutarate = 3-(imidazol-4-yl)-2-oxopropyl phosphate + L-glutamate</text>
        <dbReference type="Rhea" id="RHEA:23744"/>
        <dbReference type="ChEBI" id="CHEBI:16810"/>
        <dbReference type="ChEBI" id="CHEBI:29985"/>
        <dbReference type="ChEBI" id="CHEBI:57766"/>
        <dbReference type="ChEBI" id="CHEBI:57980"/>
        <dbReference type="EC" id="2.6.1.9"/>
    </reaction>
</comment>
<dbReference type="Gene3D" id="3.40.640.10">
    <property type="entry name" value="Type I PLP-dependent aspartate aminotransferase-like (Major domain)"/>
    <property type="match status" value="1"/>
</dbReference>
<dbReference type="InterPro" id="IPR015421">
    <property type="entry name" value="PyrdxlP-dep_Trfase_major"/>
</dbReference>
<dbReference type="GO" id="GO:0004400">
    <property type="term" value="F:histidinol-phosphate transaminase activity"/>
    <property type="evidence" value="ECO:0007669"/>
    <property type="project" value="UniProtKB-UniRule"/>
</dbReference>
<comment type="cofactor">
    <cofactor evidence="1 9">
        <name>pyridoxal 5'-phosphate</name>
        <dbReference type="ChEBI" id="CHEBI:597326"/>
    </cofactor>
</comment>
<dbReference type="PROSITE" id="PS00599">
    <property type="entry name" value="AA_TRANSFER_CLASS_2"/>
    <property type="match status" value="1"/>
</dbReference>
<evidence type="ECO:0000313" key="11">
    <source>
        <dbReference type="EMBL" id="QQD24983.1"/>
    </source>
</evidence>
<feature type="modified residue" description="N6-(pyridoxal phosphate)lysine" evidence="9">
    <location>
        <position position="214"/>
    </location>
</feature>
<evidence type="ECO:0000256" key="9">
    <source>
        <dbReference type="HAMAP-Rule" id="MF_01023"/>
    </source>
</evidence>
<sequence length="354" mass="38937">MSQFWSPFVKDLVPYVPGEQPKMTRLVKLNTNENPYGPSPQAIAAMQAEVNDDLRLYPDPNGDRLKQAVARYYGVEANQVFVGNGSDEVLAHAFHALFQHGKPLLFPDITYSFYPVYCGLYGIEPKPIPLDENFQINIADYFRANAGENGGIIFPNPNAPTGCLLPLAAVEQLLKQNTDTVVLVDEAYVDFGGESAIALVNQYPNLLVTQTLSKSRSLAGLRVGIAVGHPDLIEALERIKNSFNSYPLDRMAIAGAAAAFDDREYFNDTCARVINSREAVVAGLEQLGFDVLPSAANFVFARHADKDAAQLAQALREQGIIVRHFKTPRIAQFLRITIGTDEQNQILLDALKAL</sequence>
<dbReference type="EMBL" id="CP046056">
    <property type="protein sequence ID" value="QQD24983.1"/>
    <property type="molecule type" value="Genomic_DNA"/>
</dbReference>
<comment type="similarity">
    <text evidence="3 9">Belongs to the class-II pyridoxal-phosphate-dependent aminotransferase family. Histidinol-phosphate aminotransferase subfamily.</text>
</comment>
<dbReference type="InterPro" id="IPR001917">
    <property type="entry name" value="Aminotrans_II_pyridoxalP_BS"/>
</dbReference>
<evidence type="ECO:0000256" key="8">
    <source>
        <dbReference type="ARBA" id="ARBA00047481"/>
    </source>
</evidence>
<organism evidence="11 12">
    <name type="scientific">Venatoribacter cucullus</name>
    <dbReference type="NCBI Taxonomy" id="2661630"/>
    <lineage>
        <taxon>Bacteria</taxon>
        <taxon>Pseudomonadati</taxon>
        <taxon>Pseudomonadota</taxon>
        <taxon>Gammaproteobacteria</taxon>
        <taxon>Oceanospirillales</taxon>
        <taxon>Oceanospirillaceae</taxon>
        <taxon>Venatoribacter</taxon>
    </lineage>
</organism>
<dbReference type="HAMAP" id="MF_01023">
    <property type="entry name" value="HisC_aminotrans_2"/>
    <property type="match status" value="1"/>
</dbReference>
<dbReference type="InterPro" id="IPR015424">
    <property type="entry name" value="PyrdxlP-dep_Trfase"/>
</dbReference>